<reference evidence="2 3" key="1">
    <citation type="journal article" date="2015" name="Genome Announc.">
        <title>Expanding the biotechnology potential of lactobacilli through comparative genomics of 213 strains and associated genera.</title>
        <authorList>
            <person name="Sun Z."/>
            <person name="Harris H.M."/>
            <person name="McCann A."/>
            <person name="Guo C."/>
            <person name="Argimon S."/>
            <person name="Zhang W."/>
            <person name="Yang X."/>
            <person name="Jeffery I.B."/>
            <person name="Cooney J.C."/>
            <person name="Kagawa T.F."/>
            <person name="Liu W."/>
            <person name="Song Y."/>
            <person name="Salvetti E."/>
            <person name="Wrobel A."/>
            <person name="Rasinkangas P."/>
            <person name="Parkhill J."/>
            <person name="Rea M.C."/>
            <person name="O'Sullivan O."/>
            <person name="Ritari J."/>
            <person name="Douillard F.P."/>
            <person name="Paul Ross R."/>
            <person name="Yang R."/>
            <person name="Briner A.E."/>
            <person name="Felis G.E."/>
            <person name="de Vos W.M."/>
            <person name="Barrangou R."/>
            <person name="Klaenhammer T.R."/>
            <person name="Caufield P.W."/>
            <person name="Cui Y."/>
            <person name="Zhang H."/>
            <person name="O'Toole P.W."/>
        </authorList>
    </citation>
    <scope>NUCLEOTIDE SEQUENCE [LARGE SCALE GENOMIC DNA]</scope>
    <source>
        <strain evidence="2 3">JCM 17355</strain>
    </source>
</reference>
<dbReference type="EMBL" id="AZDO01000146">
    <property type="protein sequence ID" value="KRK90549.1"/>
    <property type="molecule type" value="Genomic_DNA"/>
</dbReference>
<organism evidence="2 3">
    <name type="scientific">Companilactobacillus futsaii JCM 17355</name>
    <dbReference type="NCBI Taxonomy" id="1423818"/>
    <lineage>
        <taxon>Bacteria</taxon>
        <taxon>Bacillati</taxon>
        <taxon>Bacillota</taxon>
        <taxon>Bacilli</taxon>
        <taxon>Lactobacillales</taxon>
        <taxon>Lactobacillaceae</taxon>
        <taxon>Companilactobacillus</taxon>
    </lineage>
</organism>
<gene>
    <name evidence="2" type="ORF">FC88_GL001806</name>
</gene>
<dbReference type="Gene3D" id="3.40.50.1820">
    <property type="entry name" value="alpha/beta hydrolase"/>
    <property type="match status" value="1"/>
</dbReference>
<keyword evidence="3" id="KW-1185">Reference proteome</keyword>
<name>A0ABR5P3K3_9LACO</name>
<keyword evidence="2" id="KW-0378">Hydrolase</keyword>
<dbReference type="Proteomes" id="UP000051379">
    <property type="component" value="Unassembled WGS sequence"/>
</dbReference>
<dbReference type="PANTHER" id="PTHR43358">
    <property type="entry name" value="ALPHA/BETA-HYDROLASE"/>
    <property type="match status" value="1"/>
</dbReference>
<dbReference type="SUPFAM" id="SSF53474">
    <property type="entry name" value="alpha/beta-Hydrolases"/>
    <property type="match status" value="1"/>
</dbReference>
<dbReference type="GO" id="GO:0016787">
    <property type="term" value="F:hydrolase activity"/>
    <property type="evidence" value="ECO:0007669"/>
    <property type="project" value="UniProtKB-KW"/>
</dbReference>
<dbReference type="InterPro" id="IPR029058">
    <property type="entry name" value="AB_hydrolase_fold"/>
</dbReference>
<accession>A0ABR5P3K3</accession>
<feature type="domain" description="Serine aminopeptidase S33" evidence="1">
    <location>
        <begin position="87"/>
        <end position="188"/>
    </location>
</feature>
<dbReference type="PANTHER" id="PTHR43358:SF4">
    <property type="entry name" value="ALPHA_BETA HYDROLASE FOLD-1 DOMAIN-CONTAINING PROTEIN"/>
    <property type="match status" value="1"/>
</dbReference>
<dbReference type="Pfam" id="PF12146">
    <property type="entry name" value="Hydrolase_4"/>
    <property type="match status" value="1"/>
</dbReference>
<protein>
    <submittedName>
        <fullName evidence="2">Extracellular hydrolase (Lipase esterase)</fullName>
    </submittedName>
</protein>
<dbReference type="InterPro" id="IPR052920">
    <property type="entry name" value="DNA-binding_regulatory"/>
</dbReference>
<evidence type="ECO:0000259" key="1">
    <source>
        <dbReference type="Pfam" id="PF12146"/>
    </source>
</evidence>
<comment type="caution">
    <text evidence="2">The sequence shown here is derived from an EMBL/GenBank/DDBJ whole genome shotgun (WGS) entry which is preliminary data.</text>
</comment>
<proteinExistence type="predicted"/>
<dbReference type="InterPro" id="IPR022742">
    <property type="entry name" value="Hydrolase_4"/>
</dbReference>
<evidence type="ECO:0000313" key="3">
    <source>
        <dbReference type="Proteomes" id="UP000051379"/>
    </source>
</evidence>
<evidence type="ECO:0000313" key="2">
    <source>
        <dbReference type="EMBL" id="KRK90549.1"/>
    </source>
</evidence>
<sequence length="308" mass="34479">MGRFMRVKKYVKVILSIAVGVALVADIGGSGYLFHYAFSKNGYSSKPQGPLSKDDKWFVNSKTETWQQTSKDNLKLKARFLPAEKKTAKTVVVIHGYGTGSSYMGDYAKMFHDAGYNVLAPDNRSFGMSQGKYVGYGWKDRDDIMNWIKQINQKFGQKSEIGLFGVSMGAATVMYTLGKHPSNVKFAIADCGYSTISGELNYQLKEMFNLPSFPLVPTASLYGDVLAGYNFYQASTKDTLKNNKVPLYIIHGSKDRFVPTENAYKNYQYDKGPKKLWIVKGAAHAEAKKVAGQKYVTNTIDFAKEYFK</sequence>